<dbReference type="GeneID" id="28722744"/>
<evidence type="ECO:0000259" key="11">
    <source>
        <dbReference type="Pfam" id="PF04821"/>
    </source>
</evidence>
<keyword evidence="5" id="KW-0236">DNA replication inhibitor</keyword>
<protein>
    <recommendedName>
        <fullName evidence="3">Topoisomerase 1-associated factor 1</fullName>
    </recommendedName>
</protein>
<keyword evidence="13" id="KW-1185">Reference proteome</keyword>
<reference evidence="12 13" key="1">
    <citation type="submission" date="2016-01" db="EMBL/GenBank/DDBJ databases">
        <title>Genome sequence of the yeast Holleya sinecauda.</title>
        <authorList>
            <person name="Dietrich F.S."/>
        </authorList>
    </citation>
    <scope>NUCLEOTIDE SEQUENCE [LARGE SCALE GENOMIC DNA]</scope>
    <source>
        <strain evidence="12 13">ATCC 58844</strain>
    </source>
</reference>
<dbReference type="AlphaFoldDB" id="A0A109UXU5"/>
<evidence type="ECO:0000256" key="8">
    <source>
        <dbReference type="ARBA" id="ARBA00023254"/>
    </source>
</evidence>
<dbReference type="RefSeq" id="XP_017986537.1">
    <property type="nucleotide sequence ID" value="XM_018131575.1"/>
</dbReference>
<accession>A0A109UXU5</accession>
<dbReference type="PANTHER" id="PTHR22940">
    <property type="entry name" value="TIMEOUT/TIMELESS-2"/>
    <property type="match status" value="1"/>
</dbReference>
<evidence type="ECO:0000256" key="2">
    <source>
        <dbReference type="ARBA" id="ARBA00008174"/>
    </source>
</evidence>
<evidence type="ECO:0000256" key="9">
    <source>
        <dbReference type="ARBA" id="ARBA00023306"/>
    </source>
</evidence>
<dbReference type="GO" id="GO:0031298">
    <property type="term" value="C:replication fork protection complex"/>
    <property type="evidence" value="ECO:0007669"/>
    <property type="project" value="TreeGrafter"/>
</dbReference>
<evidence type="ECO:0000313" key="12">
    <source>
        <dbReference type="EMBL" id="AMD19541.1"/>
    </source>
</evidence>
<feature type="region of interest" description="Disordered" evidence="10">
    <location>
        <begin position="1160"/>
        <end position="1180"/>
    </location>
</feature>
<dbReference type="EMBL" id="CP014243">
    <property type="protein sequence ID" value="AMD19541.1"/>
    <property type="molecule type" value="Genomic_DNA"/>
</dbReference>
<dbReference type="Pfam" id="PF04821">
    <property type="entry name" value="TIMELESS"/>
    <property type="match status" value="1"/>
</dbReference>
<evidence type="ECO:0000256" key="3">
    <source>
        <dbReference type="ARBA" id="ARBA00021529"/>
    </source>
</evidence>
<comment type="similarity">
    <text evidence="2">Belongs to the timeless family.</text>
</comment>
<dbReference type="GO" id="GO:0006281">
    <property type="term" value="P:DNA repair"/>
    <property type="evidence" value="ECO:0007669"/>
    <property type="project" value="UniProtKB-KW"/>
</dbReference>
<evidence type="ECO:0000256" key="10">
    <source>
        <dbReference type="SAM" id="MobiDB-lite"/>
    </source>
</evidence>
<keyword evidence="6" id="KW-0234">DNA repair</keyword>
<organism evidence="12 13">
    <name type="scientific">Eremothecium sinecaudum</name>
    <dbReference type="NCBI Taxonomy" id="45286"/>
    <lineage>
        <taxon>Eukaryota</taxon>
        <taxon>Fungi</taxon>
        <taxon>Dikarya</taxon>
        <taxon>Ascomycota</taxon>
        <taxon>Saccharomycotina</taxon>
        <taxon>Saccharomycetes</taxon>
        <taxon>Saccharomycetales</taxon>
        <taxon>Saccharomycetaceae</taxon>
        <taxon>Eremothecium</taxon>
    </lineage>
</organism>
<feature type="compositionally biased region" description="Polar residues" evidence="10">
    <location>
        <begin position="1199"/>
        <end position="1210"/>
    </location>
</feature>
<evidence type="ECO:0000256" key="5">
    <source>
        <dbReference type="ARBA" id="ARBA00022880"/>
    </source>
</evidence>
<dbReference type="InterPro" id="IPR044998">
    <property type="entry name" value="Timeless"/>
</dbReference>
<proteinExistence type="inferred from homology"/>
<dbReference type="Proteomes" id="UP000243052">
    <property type="component" value="Chromosome iii"/>
</dbReference>
<evidence type="ECO:0000313" key="13">
    <source>
        <dbReference type="Proteomes" id="UP000243052"/>
    </source>
</evidence>
<evidence type="ECO:0000256" key="1">
    <source>
        <dbReference type="ARBA" id="ARBA00004123"/>
    </source>
</evidence>
<keyword evidence="4" id="KW-0227">DNA damage</keyword>
<evidence type="ECO:0000256" key="6">
    <source>
        <dbReference type="ARBA" id="ARBA00023204"/>
    </source>
</evidence>
<keyword evidence="9" id="KW-0131">Cell cycle</keyword>
<keyword evidence="8" id="KW-0469">Meiosis</keyword>
<dbReference type="GO" id="GO:0003677">
    <property type="term" value="F:DNA binding"/>
    <property type="evidence" value="ECO:0007669"/>
    <property type="project" value="TreeGrafter"/>
</dbReference>
<dbReference type="GO" id="GO:0000076">
    <property type="term" value="P:DNA replication checkpoint signaling"/>
    <property type="evidence" value="ECO:0007669"/>
    <property type="project" value="TreeGrafter"/>
</dbReference>
<sequence length="1258" mass="144617">METGVKNGLQNTALNELDAQGGNLPNTILKARIALLATAIGGVDHTSEQQPAPYKLGDDCLACLKDLKRWFTLVDDRQKRWDVASAAAEFKILVDDLVPIMLEWEYKSVNAIKKCRKTGEDISAYFKNKGYYDKVVLNALQLIVWMTWPIILNDDSSENQIQHYATLKKHLLTYKKAILHTDGGKVIKAAIRIATDVIKIDKVNRTALDNSILRLVLDFIRNVLAIEPAEITISMKQKSSSRGIGTTEMLPPNTTLDDISLDAVILAFRQNKVFDFLLALGSSMNREFDASYIKLPLLEISFYLTKNVSHKRLFGQLKKNTPATNSDRSSNLKGTVTRVGEELTDLLTREHNHKRSQIRTSSTRHSRFGGFFSIQTSENVRLTVPNASNVLDNDAALTKLDKRKKWSKAVRDHKDLIQGIPTSFLNSDDNSSAFLTSENVKYLRKYLDNFMESSFNTLWNSITDLFTMDDDQVIVHKIQLLLVFAWYVKYNRYKTANKHGKTDATDISETLRDTTHILLMKFLREAYEQKNWAITHAGILAVTELFTLLWSLNEEWAEDVEVTLSRLLSEERIKLLSDLPKSASNHSPQYIWACIHLNSVIFKILDMYEKNKKDLTVRDIRKRRSRKFTDNIKISKHPDDVKNHLIEEKEDLSSQESDTDAHSNLMIAKINFNKVRSSYVQHATIDTYINFLQRYEELDDEDIKIAIQFLYFILVQAKEDTFLFRIDLMILLKDMLGLDGLNRNSRNRADLEQFTNYLMKQLKEKLKKSPSWFVNLLFPNIRDRELGYYMRYGEQMPTTQSVHQVVIPTRFKNIEGQEQMTEKELRIAKFGILVSTLIDEGKEDYVKELSSNLEAAIEVYREYSTRKANELEGNNYPRFDFSTSVYEMKRSLLFDSDLRALFLLVGYHIPNAEHDKCYIEGDLYLEDLQNNLDLLNKYKSVPFVTPNGLASSSYLFRPINYGNVTVKTTNNDDFVEQDMHDFIDDEDRGNSDDYFRDLDRMDERLVGRDIIKGTAKAKTVKKLKAKGNKKKHKLPLFDTGEEGHIANENEKKRKQVVSSQFITDFDSDIESFENSTFYENEMYLRYLLDKYNGQLPTELFSEFARFASERTNNNGKVKGDYSVLFGGQVPTLSELESLDSAVCGQSLKGLVDHQLQEASANFSPNHDDANHRPFKISKNDMNISDNEELLLSASEYDTDSSSEGTTYTAMSSSRQSESLESKTKHRERSLSPQSESDEEYSVTKRRRVRVALSDEEET</sequence>
<dbReference type="GO" id="GO:0051321">
    <property type="term" value="P:meiotic cell cycle"/>
    <property type="evidence" value="ECO:0007669"/>
    <property type="project" value="UniProtKB-KW"/>
</dbReference>
<dbReference type="InterPro" id="IPR006906">
    <property type="entry name" value="Timeless_N"/>
</dbReference>
<feature type="region of interest" description="Disordered" evidence="10">
    <location>
        <begin position="1195"/>
        <end position="1258"/>
    </location>
</feature>
<dbReference type="OrthoDB" id="310853at2759"/>
<gene>
    <name evidence="12" type="ORF">AW171_hschr31379</name>
</gene>
<name>A0A109UXU5_9SACH</name>
<dbReference type="STRING" id="45286.A0A109UXU5"/>
<comment type="subcellular location">
    <subcellularLocation>
        <location evidence="1">Nucleus</location>
    </subcellularLocation>
</comment>
<dbReference type="GO" id="GO:0043111">
    <property type="term" value="P:replication fork arrest"/>
    <property type="evidence" value="ECO:0007669"/>
    <property type="project" value="TreeGrafter"/>
</dbReference>
<evidence type="ECO:0000256" key="7">
    <source>
        <dbReference type="ARBA" id="ARBA00023242"/>
    </source>
</evidence>
<keyword evidence="7" id="KW-0539">Nucleus</keyword>
<evidence type="ECO:0000256" key="4">
    <source>
        <dbReference type="ARBA" id="ARBA00022763"/>
    </source>
</evidence>
<dbReference type="PANTHER" id="PTHR22940:SF4">
    <property type="entry name" value="PROTEIN TIMELESS HOMOLOG"/>
    <property type="match status" value="1"/>
</dbReference>
<feature type="domain" description="Timeless N-terminal" evidence="11">
    <location>
        <begin position="53"/>
        <end position="374"/>
    </location>
</feature>